<feature type="domain" description="PPIase FKBP-type" evidence="5">
    <location>
        <begin position="93"/>
        <end position="175"/>
    </location>
</feature>
<dbReference type="Proteomes" id="UP001597032">
    <property type="component" value="Unassembled WGS sequence"/>
</dbReference>
<evidence type="ECO:0000256" key="3">
    <source>
        <dbReference type="PROSITE-ProRule" id="PRU00277"/>
    </source>
</evidence>
<dbReference type="EC" id="5.2.1.8" evidence="4"/>
<comment type="similarity">
    <text evidence="4">Belongs to the FKBP-type PPIase family.</text>
</comment>
<dbReference type="NCBIfam" id="TIGR03516">
    <property type="entry name" value="ppisom_GldI"/>
    <property type="match status" value="1"/>
</dbReference>
<dbReference type="Pfam" id="PF00254">
    <property type="entry name" value="FKBP_C"/>
    <property type="match status" value="1"/>
</dbReference>
<evidence type="ECO:0000313" key="6">
    <source>
        <dbReference type="EMBL" id="MFD0762590.1"/>
    </source>
</evidence>
<evidence type="ECO:0000259" key="5">
    <source>
        <dbReference type="PROSITE" id="PS50059"/>
    </source>
</evidence>
<protein>
    <recommendedName>
        <fullName evidence="4">Peptidyl-prolyl cis-trans isomerase</fullName>
        <ecNumber evidence="4">5.2.1.8</ecNumber>
    </recommendedName>
</protein>
<proteinExistence type="inferred from homology"/>
<organism evidence="6 7">
    <name type="scientific">Lutibacter aestuarii</name>
    <dbReference type="NCBI Taxonomy" id="861111"/>
    <lineage>
        <taxon>Bacteria</taxon>
        <taxon>Pseudomonadati</taxon>
        <taxon>Bacteroidota</taxon>
        <taxon>Flavobacteriia</taxon>
        <taxon>Flavobacteriales</taxon>
        <taxon>Flavobacteriaceae</taxon>
        <taxon>Lutibacter</taxon>
    </lineage>
</organism>
<keyword evidence="3 4" id="KW-0413">Isomerase</keyword>
<gene>
    <name evidence="6" type="primary">gldI</name>
    <name evidence="6" type="ORF">ACFQZW_10890</name>
</gene>
<evidence type="ECO:0000256" key="1">
    <source>
        <dbReference type="ARBA" id="ARBA00000971"/>
    </source>
</evidence>
<sequence length="181" mass="20779">MKNSFFYFIAILLLVSCVNPTPRKPVTQKTSSFMKESVSINKKIIELEEEAIKDVIKKDSLSNYTNSANGFWYKYNVQSNESYLPQIGDQLFYTCEIADLNNTIIYSSDELGIQKYIVDKQELPEGLRNGLKLMKVGDNVTFLFPSHKIYGYLGDNNKIGINQPLIYNVQLNKINKQNEIN</sequence>
<dbReference type="PROSITE" id="PS51257">
    <property type="entry name" value="PROKAR_LIPOPROTEIN"/>
    <property type="match status" value="1"/>
</dbReference>
<evidence type="ECO:0000256" key="4">
    <source>
        <dbReference type="RuleBase" id="RU003915"/>
    </source>
</evidence>
<keyword evidence="7" id="KW-1185">Reference proteome</keyword>
<accession>A0ABW2Z758</accession>
<evidence type="ECO:0000313" key="7">
    <source>
        <dbReference type="Proteomes" id="UP001597032"/>
    </source>
</evidence>
<name>A0ABW2Z758_9FLAO</name>
<dbReference type="SUPFAM" id="SSF54534">
    <property type="entry name" value="FKBP-like"/>
    <property type="match status" value="1"/>
</dbReference>
<dbReference type="EMBL" id="JBHTIC010000008">
    <property type="protein sequence ID" value="MFD0762590.1"/>
    <property type="molecule type" value="Genomic_DNA"/>
</dbReference>
<dbReference type="InterPro" id="IPR019869">
    <property type="entry name" value="Motility-assoc_PPIase_GldI"/>
</dbReference>
<dbReference type="Gene3D" id="3.10.50.40">
    <property type="match status" value="1"/>
</dbReference>
<dbReference type="InterPro" id="IPR001179">
    <property type="entry name" value="PPIase_FKBP_dom"/>
</dbReference>
<dbReference type="PROSITE" id="PS50059">
    <property type="entry name" value="FKBP_PPIASE"/>
    <property type="match status" value="1"/>
</dbReference>
<comment type="catalytic activity">
    <reaction evidence="1 3 4">
        <text>[protein]-peptidylproline (omega=180) = [protein]-peptidylproline (omega=0)</text>
        <dbReference type="Rhea" id="RHEA:16237"/>
        <dbReference type="Rhea" id="RHEA-COMP:10747"/>
        <dbReference type="Rhea" id="RHEA-COMP:10748"/>
        <dbReference type="ChEBI" id="CHEBI:83833"/>
        <dbReference type="ChEBI" id="CHEBI:83834"/>
        <dbReference type="EC" id="5.2.1.8"/>
    </reaction>
</comment>
<reference evidence="7" key="1">
    <citation type="journal article" date="2019" name="Int. J. Syst. Evol. Microbiol.">
        <title>The Global Catalogue of Microorganisms (GCM) 10K type strain sequencing project: providing services to taxonomists for standard genome sequencing and annotation.</title>
        <authorList>
            <consortium name="The Broad Institute Genomics Platform"/>
            <consortium name="The Broad Institute Genome Sequencing Center for Infectious Disease"/>
            <person name="Wu L."/>
            <person name="Ma J."/>
        </authorList>
    </citation>
    <scope>NUCLEOTIDE SEQUENCE [LARGE SCALE GENOMIC DNA]</scope>
    <source>
        <strain evidence="7">CCUG 60022</strain>
    </source>
</reference>
<keyword evidence="2 3" id="KW-0697">Rotamase</keyword>
<evidence type="ECO:0000256" key="2">
    <source>
        <dbReference type="ARBA" id="ARBA00023110"/>
    </source>
</evidence>
<comment type="caution">
    <text evidence="6">The sequence shown here is derived from an EMBL/GenBank/DDBJ whole genome shotgun (WGS) entry which is preliminary data.</text>
</comment>
<dbReference type="InterPro" id="IPR046357">
    <property type="entry name" value="PPIase_dom_sf"/>
</dbReference>